<organism evidence="2">
    <name type="scientific">marine metagenome</name>
    <dbReference type="NCBI Taxonomy" id="408172"/>
    <lineage>
        <taxon>unclassified sequences</taxon>
        <taxon>metagenomes</taxon>
        <taxon>ecological metagenomes</taxon>
    </lineage>
</organism>
<sequence length="137" mass="15211">MGETEIDEKKPVNLLIGFHGAGSTPENILVLGNRLKLQNTLMVFPEGQVNAGDGIWSWWEDGPRQNETVKSFVTYTSQIIDSAHQHYSNINPERKLRTCLWGFSQGGAASLTYTILGTHSLFKVASICGFLPEFPDQ</sequence>
<dbReference type="Pfam" id="PF02230">
    <property type="entry name" value="Abhydrolase_2"/>
    <property type="match status" value="1"/>
</dbReference>
<dbReference type="GO" id="GO:0016787">
    <property type="term" value="F:hydrolase activity"/>
    <property type="evidence" value="ECO:0007669"/>
    <property type="project" value="InterPro"/>
</dbReference>
<name>A0A382FWS2_9ZZZZ</name>
<protein>
    <recommendedName>
        <fullName evidence="1">Phospholipase/carboxylesterase/thioesterase domain-containing protein</fullName>
    </recommendedName>
</protein>
<evidence type="ECO:0000313" key="2">
    <source>
        <dbReference type="EMBL" id="SVB66844.1"/>
    </source>
</evidence>
<dbReference type="SUPFAM" id="SSF53474">
    <property type="entry name" value="alpha/beta-Hydrolases"/>
    <property type="match status" value="1"/>
</dbReference>
<dbReference type="Gene3D" id="3.40.50.1820">
    <property type="entry name" value="alpha/beta hydrolase"/>
    <property type="match status" value="1"/>
</dbReference>
<accession>A0A382FWS2</accession>
<reference evidence="2" key="1">
    <citation type="submission" date="2018-05" db="EMBL/GenBank/DDBJ databases">
        <authorList>
            <person name="Lanie J.A."/>
            <person name="Ng W.-L."/>
            <person name="Kazmierczak K.M."/>
            <person name="Andrzejewski T.M."/>
            <person name="Davidsen T.M."/>
            <person name="Wayne K.J."/>
            <person name="Tettelin H."/>
            <person name="Glass J.I."/>
            <person name="Rusch D."/>
            <person name="Podicherti R."/>
            <person name="Tsui H.-C.T."/>
            <person name="Winkler M.E."/>
        </authorList>
    </citation>
    <scope>NUCLEOTIDE SEQUENCE</scope>
</reference>
<dbReference type="EMBL" id="UINC01052018">
    <property type="protein sequence ID" value="SVB66844.1"/>
    <property type="molecule type" value="Genomic_DNA"/>
</dbReference>
<feature type="non-terminal residue" evidence="2">
    <location>
        <position position="137"/>
    </location>
</feature>
<gene>
    <name evidence="2" type="ORF">METZ01_LOCUS219698</name>
</gene>
<evidence type="ECO:0000259" key="1">
    <source>
        <dbReference type="Pfam" id="PF02230"/>
    </source>
</evidence>
<dbReference type="AlphaFoldDB" id="A0A382FWS2"/>
<proteinExistence type="predicted"/>
<dbReference type="InterPro" id="IPR003140">
    <property type="entry name" value="PLipase/COase/thioEstase"/>
</dbReference>
<feature type="domain" description="Phospholipase/carboxylesterase/thioesterase" evidence="1">
    <location>
        <begin position="7"/>
        <end position="132"/>
    </location>
</feature>
<dbReference type="InterPro" id="IPR029058">
    <property type="entry name" value="AB_hydrolase_fold"/>
</dbReference>